<dbReference type="Proteomes" id="UP000626242">
    <property type="component" value="Unassembled WGS sequence"/>
</dbReference>
<gene>
    <name evidence="1" type="ORF">H9628_03940</name>
</gene>
<evidence type="ECO:0000313" key="1">
    <source>
        <dbReference type="EMBL" id="MBD8017614.1"/>
    </source>
</evidence>
<dbReference type="EMBL" id="JACSPS010000001">
    <property type="protein sequence ID" value="MBD8017614.1"/>
    <property type="molecule type" value="Genomic_DNA"/>
</dbReference>
<name>A0ABR8WKM9_9FLAO</name>
<keyword evidence="2" id="KW-1185">Reference proteome</keyword>
<sequence>MSGLHSETTKPRDEWHFVTTLCDGEAFTVRDLNLWDYEWNLVTPRIEVTDPHYKQILYFNEFQITDGNTTVNFVAGEFSNTIFGIYLKESNN</sequence>
<proteinExistence type="predicted"/>
<reference evidence="1 2" key="1">
    <citation type="submission" date="2020-08" db="EMBL/GenBank/DDBJ databases">
        <title>A Genomic Blueprint of the Chicken Gut Microbiome.</title>
        <authorList>
            <person name="Gilroy R."/>
            <person name="Ravi A."/>
            <person name="Getino M."/>
            <person name="Pursley I."/>
            <person name="Horton D.L."/>
            <person name="Alikhan N.-F."/>
            <person name="Baker D."/>
            <person name="Gharbi K."/>
            <person name="Hall N."/>
            <person name="Watson M."/>
            <person name="Adriaenssens E.M."/>
            <person name="Foster-Nyarko E."/>
            <person name="Jarju S."/>
            <person name="Secka A."/>
            <person name="Antonio M."/>
            <person name="Oren A."/>
            <person name="Chaudhuri R."/>
            <person name="La Ragione R.M."/>
            <person name="Hildebrand F."/>
            <person name="Pallen M.J."/>
        </authorList>
    </citation>
    <scope>NUCLEOTIDE SEQUENCE [LARGE SCALE GENOMIC DNA]</scope>
    <source>
        <strain evidence="1 2">Sa1CVA4</strain>
    </source>
</reference>
<organism evidence="1 2">
    <name type="scientific">Kaistella pullorum</name>
    <dbReference type="NCBI Taxonomy" id="2763074"/>
    <lineage>
        <taxon>Bacteria</taxon>
        <taxon>Pseudomonadati</taxon>
        <taxon>Bacteroidota</taxon>
        <taxon>Flavobacteriia</taxon>
        <taxon>Flavobacteriales</taxon>
        <taxon>Weeksellaceae</taxon>
        <taxon>Chryseobacterium group</taxon>
        <taxon>Kaistella</taxon>
    </lineage>
</organism>
<evidence type="ECO:0000313" key="2">
    <source>
        <dbReference type="Proteomes" id="UP000626242"/>
    </source>
</evidence>
<accession>A0ABR8WKM9</accession>
<comment type="caution">
    <text evidence="1">The sequence shown here is derived from an EMBL/GenBank/DDBJ whole genome shotgun (WGS) entry which is preliminary data.</text>
</comment>
<protein>
    <submittedName>
        <fullName evidence="1">Uncharacterized protein</fullName>
    </submittedName>
</protein>
<dbReference type="RefSeq" id="WP_251832814.1">
    <property type="nucleotide sequence ID" value="NZ_JACSPS010000001.1"/>
</dbReference>